<gene>
    <name evidence="3" type="primary">Aste57867_1092</name>
    <name evidence="2" type="ORF">As57867_001091</name>
    <name evidence="3" type="ORF">ASTE57867_1092</name>
</gene>
<feature type="transmembrane region" description="Helical" evidence="1">
    <location>
        <begin position="50"/>
        <end position="68"/>
    </location>
</feature>
<protein>
    <submittedName>
        <fullName evidence="3">Aste57867_1092 protein</fullName>
    </submittedName>
</protein>
<proteinExistence type="predicted"/>
<feature type="transmembrane region" description="Helical" evidence="1">
    <location>
        <begin position="246"/>
        <end position="269"/>
    </location>
</feature>
<dbReference type="OrthoDB" id="70107at2759"/>
<feature type="transmembrane region" description="Helical" evidence="1">
    <location>
        <begin position="182"/>
        <end position="206"/>
    </location>
</feature>
<feature type="transmembrane region" description="Helical" evidence="1">
    <location>
        <begin position="151"/>
        <end position="170"/>
    </location>
</feature>
<dbReference type="Proteomes" id="UP000332933">
    <property type="component" value="Unassembled WGS sequence"/>
</dbReference>
<feature type="transmembrane region" description="Helical" evidence="1">
    <location>
        <begin position="89"/>
        <end position="105"/>
    </location>
</feature>
<reference evidence="3 4" key="1">
    <citation type="submission" date="2019-03" db="EMBL/GenBank/DDBJ databases">
        <authorList>
            <person name="Gaulin E."/>
            <person name="Dumas B."/>
        </authorList>
    </citation>
    <scope>NUCLEOTIDE SEQUENCE [LARGE SCALE GENOMIC DNA]</scope>
    <source>
        <strain evidence="3">CBS 568.67</strain>
    </source>
</reference>
<evidence type="ECO:0000313" key="4">
    <source>
        <dbReference type="Proteomes" id="UP000332933"/>
    </source>
</evidence>
<organism evidence="3 4">
    <name type="scientific">Aphanomyces stellatus</name>
    <dbReference type="NCBI Taxonomy" id="120398"/>
    <lineage>
        <taxon>Eukaryota</taxon>
        <taxon>Sar</taxon>
        <taxon>Stramenopiles</taxon>
        <taxon>Oomycota</taxon>
        <taxon>Saprolegniomycetes</taxon>
        <taxon>Saprolegniales</taxon>
        <taxon>Verrucalvaceae</taxon>
        <taxon>Aphanomyces</taxon>
    </lineage>
</organism>
<evidence type="ECO:0000313" key="3">
    <source>
        <dbReference type="EMBL" id="VFT78314.1"/>
    </source>
</evidence>
<evidence type="ECO:0000256" key="1">
    <source>
        <dbReference type="SAM" id="Phobius"/>
    </source>
</evidence>
<keyword evidence="1" id="KW-1133">Transmembrane helix</keyword>
<reference evidence="2" key="2">
    <citation type="submission" date="2019-06" db="EMBL/GenBank/DDBJ databases">
        <title>Genomics analysis of Aphanomyces spp. identifies a new class of oomycete effector associated with host adaptation.</title>
        <authorList>
            <person name="Gaulin E."/>
        </authorList>
    </citation>
    <scope>NUCLEOTIDE SEQUENCE</scope>
    <source>
        <strain evidence="2">CBS 578.67</strain>
    </source>
</reference>
<name>A0A485K5K4_9STRA</name>
<feature type="transmembrane region" description="Helical" evidence="1">
    <location>
        <begin position="289"/>
        <end position="312"/>
    </location>
</feature>
<feature type="transmembrane region" description="Helical" evidence="1">
    <location>
        <begin position="117"/>
        <end position="139"/>
    </location>
</feature>
<evidence type="ECO:0000313" key="2">
    <source>
        <dbReference type="EMBL" id="KAF0719371.1"/>
    </source>
</evidence>
<keyword evidence="1" id="KW-0472">Membrane</keyword>
<dbReference type="EMBL" id="VJMH01000075">
    <property type="protein sequence ID" value="KAF0719371.1"/>
    <property type="molecule type" value="Genomic_DNA"/>
</dbReference>
<dbReference type="EMBL" id="CAADRA010000075">
    <property type="protein sequence ID" value="VFT78314.1"/>
    <property type="molecule type" value="Genomic_DNA"/>
</dbReference>
<dbReference type="AlphaFoldDB" id="A0A485K5K4"/>
<keyword evidence="1" id="KW-0812">Transmembrane</keyword>
<sequence>MMGTLPLNASTAARRLAMHTPTGGNAMFHCPYPYVAPACTTTLASITPNYHLYQGLYIAFGALLTLFLGTKLVSLRHLDSDGASVQRRILALLICAACTTFVKAVDPNGLNGILPTLVHSLVGDSATSFIFSACTLMVMFWRRLIKGHATWLGPITLVFVWATNVVFPILQTTCRGSYGQWLYMTQLGCTALAMFVIGAMSIVYGIQIQIRLEAIQENLEAGRAPLTDNKSPMTGTLCFRSKIQRAVVGIFMLTTSVLVLQIIMAIFFSRKFDMSNDIRTCLTVGCTEFHMSVPLMSLAQILCIGGGAYIFIF</sequence>
<accession>A0A485K5K4</accession>
<keyword evidence="4" id="KW-1185">Reference proteome</keyword>